<feature type="compositionally biased region" description="Basic and acidic residues" evidence="1">
    <location>
        <begin position="34"/>
        <end position="49"/>
    </location>
</feature>
<reference evidence="2 3" key="1">
    <citation type="submission" date="2014-10" db="EMBL/GenBank/DDBJ databases">
        <title>Draft genome of the hookworm Ancylostoma caninum.</title>
        <authorList>
            <person name="Mitreva M."/>
        </authorList>
    </citation>
    <scope>NUCLEOTIDE SEQUENCE [LARGE SCALE GENOMIC DNA]</scope>
    <source>
        <strain evidence="2 3">Baltimore</strain>
    </source>
</reference>
<gene>
    <name evidence="2" type="ORF">ANCCAN_23545</name>
</gene>
<evidence type="ECO:0000256" key="1">
    <source>
        <dbReference type="SAM" id="MobiDB-lite"/>
    </source>
</evidence>
<evidence type="ECO:0000313" key="3">
    <source>
        <dbReference type="Proteomes" id="UP000252519"/>
    </source>
</evidence>
<evidence type="ECO:0000313" key="2">
    <source>
        <dbReference type="EMBL" id="RCN30681.1"/>
    </source>
</evidence>
<dbReference type="AlphaFoldDB" id="A0A368FER3"/>
<sequence length="90" mass="10064">MAQTVVNPFLVKKIGNIDDEHADPTKLKAHIEQLDEQMKTKEESVEDNRPNVPKPPPPQGVKWGDAKSVLYETRDQLTLEDEAEDAGDLA</sequence>
<protein>
    <submittedName>
        <fullName evidence="2">Uncharacterized protein</fullName>
    </submittedName>
</protein>
<proteinExistence type="predicted"/>
<accession>A0A368FER3</accession>
<feature type="region of interest" description="Disordered" evidence="1">
    <location>
        <begin position="34"/>
        <end position="68"/>
    </location>
</feature>
<dbReference type="Proteomes" id="UP000252519">
    <property type="component" value="Unassembled WGS sequence"/>
</dbReference>
<dbReference type="EMBL" id="JOJR01001493">
    <property type="protein sequence ID" value="RCN30681.1"/>
    <property type="molecule type" value="Genomic_DNA"/>
</dbReference>
<dbReference type="OrthoDB" id="5865236at2759"/>
<organism evidence="2 3">
    <name type="scientific">Ancylostoma caninum</name>
    <name type="common">Dog hookworm</name>
    <dbReference type="NCBI Taxonomy" id="29170"/>
    <lineage>
        <taxon>Eukaryota</taxon>
        <taxon>Metazoa</taxon>
        <taxon>Ecdysozoa</taxon>
        <taxon>Nematoda</taxon>
        <taxon>Chromadorea</taxon>
        <taxon>Rhabditida</taxon>
        <taxon>Rhabditina</taxon>
        <taxon>Rhabditomorpha</taxon>
        <taxon>Strongyloidea</taxon>
        <taxon>Ancylostomatidae</taxon>
        <taxon>Ancylostomatinae</taxon>
        <taxon>Ancylostoma</taxon>
    </lineage>
</organism>
<comment type="caution">
    <text evidence="2">The sequence shown here is derived from an EMBL/GenBank/DDBJ whole genome shotgun (WGS) entry which is preliminary data.</text>
</comment>
<keyword evidence="3" id="KW-1185">Reference proteome</keyword>
<name>A0A368FER3_ANCCA</name>